<sequence length="58" mass="6761">MQTEGEKKKERKKERKTRNAVGTHVDSQQTENCNKGKKQVTVSHVCTYQTVCWICHCH</sequence>
<reference evidence="2" key="2">
    <citation type="journal article" date="2015" name="Data Brief">
        <title>Shoot transcriptome of the giant reed, Arundo donax.</title>
        <authorList>
            <person name="Barrero R.A."/>
            <person name="Guerrero F.D."/>
            <person name="Moolhuijzen P."/>
            <person name="Goolsby J.A."/>
            <person name="Tidwell J."/>
            <person name="Bellgard S.E."/>
            <person name="Bellgard M.I."/>
        </authorList>
    </citation>
    <scope>NUCLEOTIDE SEQUENCE</scope>
    <source>
        <tissue evidence="2">Shoot tissue taken approximately 20 cm above the soil surface</tissue>
    </source>
</reference>
<reference evidence="2" key="1">
    <citation type="submission" date="2014-09" db="EMBL/GenBank/DDBJ databases">
        <authorList>
            <person name="Magalhaes I.L.F."/>
            <person name="Oliveira U."/>
            <person name="Santos F.R."/>
            <person name="Vidigal T.H.D.A."/>
            <person name="Brescovit A.D."/>
            <person name="Santos A.J."/>
        </authorList>
    </citation>
    <scope>NUCLEOTIDE SEQUENCE</scope>
    <source>
        <tissue evidence="2">Shoot tissue taken approximately 20 cm above the soil surface</tissue>
    </source>
</reference>
<accession>A0A0A8ZSA3</accession>
<feature type="compositionally biased region" description="Basic residues" evidence="1">
    <location>
        <begin position="9"/>
        <end position="18"/>
    </location>
</feature>
<dbReference type="EMBL" id="GBRH01260183">
    <property type="protein sequence ID" value="JAD37712.1"/>
    <property type="molecule type" value="Transcribed_RNA"/>
</dbReference>
<organism evidence="2">
    <name type="scientific">Arundo donax</name>
    <name type="common">Giant reed</name>
    <name type="synonym">Donax arundinaceus</name>
    <dbReference type="NCBI Taxonomy" id="35708"/>
    <lineage>
        <taxon>Eukaryota</taxon>
        <taxon>Viridiplantae</taxon>
        <taxon>Streptophyta</taxon>
        <taxon>Embryophyta</taxon>
        <taxon>Tracheophyta</taxon>
        <taxon>Spermatophyta</taxon>
        <taxon>Magnoliopsida</taxon>
        <taxon>Liliopsida</taxon>
        <taxon>Poales</taxon>
        <taxon>Poaceae</taxon>
        <taxon>PACMAD clade</taxon>
        <taxon>Arundinoideae</taxon>
        <taxon>Arundineae</taxon>
        <taxon>Arundo</taxon>
    </lineage>
</organism>
<proteinExistence type="predicted"/>
<protein>
    <submittedName>
        <fullName evidence="2">Uncharacterized protein</fullName>
    </submittedName>
</protein>
<evidence type="ECO:0000313" key="2">
    <source>
        <dbReference type="EMBL" id="JAD37712.1"/>
    </source>
</evidence>
<feature type="region of interest" description="Disordered" evidence="1">
    <location>
        <begin position="1"/>
        <end position="28"/>
    </location>
</feature>
<name>A0A0A8ZSA3_ARUDO</name>
<dbReference type="AlphaFoldDB" id="A0A0A8ZSA3"/>
<evidence type="ECO:0000256" key="1">
    <source>
        <dbReference type="SAM" id="MobiDB-lite"/>
    </source>
</evidence>